<protein>
    <recommendedName>
        <fullName evidence="3">DNA-binding protein</fullName>
    </recommendedName>
</protein>
<proteinExistence type="predicted"/>
<evidence type="ECO:0008006" key="3">
    <source>
        <dbReference type="Google" id="ProtNLM"/>
    </source>
</evidence>
<reference evidence="1 2" key="1">
    <citation type="submission" date="2023-07" db="EMBL/GenBank/DDBJ databases">
        <title>Genomic Encyclopedia of Type Strains, Phase IV (KMG-IV): sequencing the most valuable type-strain genomes for metagenomic binning, comparative biology and taxonomic classification.</title>
        <authorList>
            <person name="Goeker M."/>
        </authorList>
    </citation>
    <scope>NUCLEOTIDE SEQUENCE [LARGE SCALE GENOMIC DNA]</scope>
    <source>
        <strain evidence="1 2">DSM 19598</strain>
    </source>
</reference>
<evidence type="ECO:0000313" key="1">
    <source>
        <dbReference type="EMBL" id="MDQ0414570.1"/>
    </source>
</evidence>
<gene>
    <name evidence="1" type="ORF">J2S25_002779</name>
</gene>
<accession>A0ABU0FXL1</accession>
<comment type="caution">
    <text evidence="1">The sequence shown here is derived from an EMBL/GenBank/DDBJ whole genome shotgun (WGS) entry which is preliminary data.</text>
</comment>
<keyword evidence="2" id="KW-1185">Reference proteome</keyword>
<evidence type="ECO:0000313" key="2">
    <source>
        <dbReference type="Proteomes" id="UP001242313"/>
    </source>
</evidence>
<dbReference type="EMBL" id="JAUSUN010000017">
    <property type="protein sequence ID" value="MDQ0414570.1"/>
    <property type="molecule type" value="Genomic_DNA"/>
</dbReference>
<sequence>MDDDEFTNEPLDVKYLHAYYTQQNDLNNIIGVDEAAKILNYSTGYVKNLCARKMIKSKKIGKTWVLDKTKLEVKNMKNGFLVTNNAYDAIVLANGTFMEVTSGVLAEYLDSENVEIEEWVGKEDWESDDIESFAKKFGDIIAYYQNNELVVVNHELLQERKQFHFRKNEGEKKMEIYYEDILVGEIITNRSMTVDEALNLIGFDEEQFIKDNKFDNIDYNDFKLVY</sequence>
<organism evidence="1 2">
    <name type="scientific">Mesobacillus stamsii</name>
    <dbReference type="NCBI Taxonomy" id="225347"/>
    <lineage>
        <taxon>Bacteria</taxon>
        <taxon>Bacillati</taxon>
        <taxon>Bacillota</taxon>
        <taxon>Bacilli</taxon>
        <taxon>Bacillales</taxon>
        <taxon>Bacillaceae</taxon>
        <taxon>Mesobacillus</taxon>
    </lineage>
</organism>
<dbReference type="RefSeq" id="WP_307192138.1">
    <property type="nucleotide sequence ID" value="NZ_JAUSUN010000017.1"/>
</dbReference>
<dbReference type="Proteomes" id="UP001242313">
    <property type="component" value="Unassembled WGS sequence"/>
</dbReference>
<name>A0ABU0FXL1_9BACI</name>